<proteinExistence type="predicted"/>
<gene>
    <name evidence="1" type="ORF">LCGC14_2515130</name>
</gene>
<comment type="caution">
    <text evidence="1">The sequence shown here is derived from an EMBL/GenBank/DDBJ whole genome shotgun (WGS) entry which is preliminary data.</text>
</comment>
<feature type="non-terminal residue" evidence="1">
    <location>
        <position position="66"/>
    </location>
</feature>
<organism evidence="1">
    <name type="scientific">marine sediment metagenome</name>
    <dbReference type="NCBI Taxonomy" id="412755"/>
    <lineage>
        <taxon>unclassified sequences</taxon>
        <taxon>metagenomes</taxon>
        <taxon>ecological metagenomes</taxon>
    </lineage>
</organism>
<evidence type="ECO:0000313" key="1">
    <source>
        <dbReference type="EMBL" id="KKL14491.1"/>
    </source>
</evidence>
<accession>A0A0F9D9L0</accession>
<name>A0A0F9D9L0_9ZZZZ</name>
<dbReference type="AlphaFoldDB" id="A0A0F9D9L0"/>
<protein>
    <submittedName>
        <fullName evidence="1">Uncharacterized protein</fullName>
    </submittedName>
</protein>
<reference evidence="1" key="1">
    <citation type="journal article" date="2015" name="Nature">
        <title>Complex archaea that bridge the gap between prokaryotes and eukaryotes.</title>
        <authorList>
            <person name="Spang A."/>
            <person name="Saw J.H."/>
            <person name="Jorgensen S.L."/>
            <person name="Zaremba-Niedzwiedzka K."/>
            <person name="Martijn J."/>
            <person name="Lind A.E."/>
            <person name="van Eijk R."/>
            <person name="Schleper C."/>
            <person name="Guy L."/>
            <person name="Ettema T.J."/>
        </authorList>
    </citation>
    <scope>NUCLEOTIDE SEQUENCE</scope>
</reference>
<sequence>MKDITQFADVVGNPSTLGSLDPYGSTVDLIFAEAVVANEPTTILEEAGIIRVKTVPAEVDKLSFPI</sequence>
<dbReference type="EMBL" id="LAZR01040437">
    <property type="protein sequence ID" value="KKL14491.1"/>
    <property type="molecule type" value="Genomic_DNA"/>
</dbReference>